<dbReference type="Proteomes" id="UP000244929">
    <property type="component" value="Chromosome"/>
</dbReference>
<dbReference type="InterPro" id="IPR006171">
    <property type="entry name" value="TOPRIM_dom"/>
</dbReference>
<dbReference type="InterPro" id="IPR000380">
    <property type="entry name" value="Topo_IA"/>
</dbReference>
<evidence type="ECO:0000313" key="14">
    <source>
        <dbReference type="Proteomes" id="UP000244929"/>
    </source>
</evidence>
<evidence type="ECO:0000256" key="9">
    <source>
        <dbReference type="ARBA" id="ARBA00032235"/>
    </source>
</evidence>
<feature type="domain" description="Toprim" evidence="11">
    <location>
        <begin position="1"/>
        <end position="141"/>
    </location>
</feature>
<evidence type="ECO:0000256" key="1">
    <source>
        <dbReference type="ARBA" id="ARBA00000213"/>
    </source>
</evidence>
<evidence type="ECO:0000256" key="3">
    <source>
        <dbReference type="ARBA" id="ARBA00012891"/>
    </source>
</evidence>
<dbReference type="EMBL" id="CP029186">
    <property type="protein sequence ID" value="AWH86316.1"/>
    <property type="molecule type" value="Genomic_DNA"/>
</dbReference>
<dbReference type="SMART" id="SM00437">
    <property type="entry name" value="TOP1Ac"/>
    <property type="match status" value="1"/>
</dbReference>
<comment type="catalytic activity">
    <reaction evidence="1">
        <text>ATP-independent breakage of single-stranded DNA, followed by passage and rejoining.</text>
        <dbReference type="EC" id="5.6.2.1"/>
    </reaction>
</comment>
<evidence type="ECO:0000256" key="5">
    <source>
        <dbReference type="ARBA" id="ARBA00023125"/>
    </source>
</evidence>
<dbReference type="GO" id="GO:0006281">
    <property type="term" value="P:DNA repair"/>
    <property type="evidence" value="ECO:0007669"/>
    <property type="project" value="TreeGrafter"/>
</dbReference>
<dbReference type="KEGG" id="falb:HYN59_14905"/>
<dbReference type="Pfam" id="PF01751">
    <property type="entry name" value="Toprim"/>
    <property type="match status" value="1"/>
</dbReference>
<keyword evidence="6 13" id="KW-0413">Isomerase</keyword>
<dbReference type="EC" id="5.6.2.1" evidence="3"/>
<evidence type="ECO:0000256" key="10">
    <source>
        <dbReference type="ARBA" id="ARBA00032877"/>
    </source>
</evidence>
<accession>A0A2S1R156</accession>
<evidence type="ECO:0000256" key="7">
    <source>
        <dbReference type="ARBA" id="ARBA00030003"/>
    </source>
</evidence>
<evidence type="ECO:0000256" key="2">
    <source>
        <dbReference type="ARBA" id="ARBA00009446"/>
    </source>
</evidence>
<protein>
    <recommendedName>
        <fullName evidence="3">DNA topoisomerase</fullName>
        <ecNumber evidence="3">5.6.2.1</ecNumber>
    </recommendedName>
    <alternativeName>
        <fullName evidence="10">Omega-protein</fullName>
    </alternativeName>
    <alternativeName>
        <fullName evidence="9">Relaxing enzyme</fullName>
    </alternativeName>
    <alternativeName>
        <fullName evidence="7">Swivelase</fullName>
    </alternativeName>
    <alternativeName>
        <fullName evidence="8">Untwisting enzyme</fullName>
    </alternativeName>
</protein>
<dbReference type="GO" id="GO:0006265">
    <property type="term" value="P:DNA topological change"/>
    <property type="evidence" value="ECO:0007669"/>
    <property type="project" value="InterPro"/>
</dbReference>
<dbReference type="InterPro" id="IPR013497">
    <property type="entry name" value="Topo_IA_cen"/>
</dbReference>
<dbReference type="RefSeq" id="WP_108779039.1">
    <property type="nucleotide sequence ID" value="NZ_CP029186.1"/>
</dbReference>
<evidence type="ECO:0000259" key="12">
    <source>
        <dbReference type="PROSITE" id="PS52039"/>
    </source>
</evidence>
<keyword evidence="14" id="KW-1185">Reference proteome</keyword>
<evidence type="ECO:0000256" key="8">
    <source>
        <dbReference type="ARBA" id="ARBA00031985"/>
    </source>
</evidence>
<dbReference type="CDD" id="cd03362">
    <property type="entry name" value="TOPRIM_TopoIA_TopoIII"/>
    <property type="match status" value="1"/>
</dbReference>
<dbReference type="GO" id="GO:0006310">
    <property type="term" value="P:DNA recombination"/>
    <property type="evidence" value="ECO:0007669"/>
    <property type="project" value="TreeGrafter"/>
</dbReference>
<dbReference type="PANTHER" id="PTHR11390">
    <property type="entry name" value="PROKARYOTIC DNA TOPOISOMERASE"/>
    <property type="match status" value="1"/>
</dbReference>
<dbReference type="InterPro" id="IPR013825">
    <property type="entry name" value="Topo_IA_cen_sub2"/>
</dbReference>
<dbReference type="Gene3D" id="1.10.460.10">
    <property type="entry name" value="Topoisomerase I, domain 2"/>
    <property type="match status" value="1"/>
</dbReference>
<reference evidence="13 14" key="1">
    <citation type="submission" date="2018-04" db="EMBL/GenBank/DDBJ databases">
        <title>Genome sequencing of Flavobacterium sp. HYN0059.</title>
        <authorList>
            <person name="Yi H."/>
            <person name="Baek C."/>
        </authorList>
    </citation>
    <scope>NUCLEOTIDE SEQUENCE [LARGE SCALE GENOMIC DNA]</scope>
    <source>
        <strain evidence="13 14">HYN0059</strain>
    </source>
</reference>
<dbReference type="InterPro" id="IPR003602">
    <property type="entry name" value="Topo_IA_DNA-bd_dom"/>
</dbReference>
<dbReference type="GO" id="GO:0043597">
    <property type="term" value="C:cytoplasmic replication fork"/>
    <property type="evidence" value="ECO:0007669"/>
    <property type="project" value="TreeGrafter"/>
</dbReference>
<dbReference type="Pfam" id="PF13342">
    <property type="entry name" value="Toprim_Crpt"/>
    <property type="match status" value="1"/>
</dbReference>
<dbReference type="PROSITE" id="PS50880">
    <property type="entry name" value="TOPRIM"/>
    <property type="match status" value="1"/>
</dbReference>
<dbReference type="InterPro" id="IPR025589">
    <property type="entry name" value="Toprim_C_rpt"/>
</dbReference>
<evidence type="ECO:0000313" key="13">
    <source>
        <dbReference type="EMBL" id="AWH86316.1"/>
    </source>
</evidence>
<evidence type="ECO:0000256" key="6">
    <source>
        <dbReference type="ARBA" id="ARBA00023235"/>
    </source>
</evidence>
<evidence type="ECO:0000259" key="11">
    <source>
        <dbReference type="PROSITE" id="PS50880"/>
    </source>
</evidence>
<dbReference type="InterPro" id="IPR023405">
    <property type="entry name" value="Topo_IA_core_domain"/>
</dbReference>
<name>A0A2S1R156_9FLAO</name>
<dbReference type="GO" id="GO:0003917">
    <property type="term" value="F:DNA topoisomerase type I (single strand cut, ATP-independent) activity"/>
    <property type="evidence" value="ECO:0007669"/>
    <property type="project" value="UniProtKB-EC"/>
</dbReference>
<dbReference type="CDD" id="cd00186">
    <property type="entry name" value="TOP1Ac"/>
    <property type="match status" value="1"/>
</dbReference>
<evidence type="ECO:0000256" key="4">
    <source>
        <dbReference type="ARBA" id="ARBA00023029"/>
    </source>
</evidence>
<comment type="similarity">
    <text evidence="2">Belongs to the type IA topoisomerase family.</text>
</comment>
<dbReference type="Pfam" id="PF01131">
    <property type="entry name" value="Topoisom_bac"/>
    <property type="match status" value="1"/>
</dbReference>
<dbReference type="Gene3D" id="1.10.290.10">
    <property type="entry name" value="Topoisomerase I, domain 4"/>
    <property type="match status" value="1"/>
</dbReference>
<feature type="domain" description="Topo IA-type catalytic" evidence="12">
    <location>
        <begin position="158"/>
        <end position="584"/>
    </location>
</feature>
<dbReference type="InterPro" id="IPR003601">
    <property type="entry name" value="Topo_IA_2"/>
</dbReference>
<dbReference type="AlphaFoldDB" id="A0A2S1R156"/>
<proteinExistence type="inferred from homology"/>
<dbReference type="Gene3D" id="3.40.50.140">
    <property type="match status" value="1"/>
</dbReference>
<dbReference type="SMART" id="SM00493">
    <property type="entry name" value="TOPRIM"/>
    <property type="match status" value="1"/>
</dbReference>
<keyword evidence="5" id="KW-0238">DNA-binding</keyword>
<dbReference type="Gene3D" id="2.70.20.10">
    <property type="entry name" value="Topoisomerase I, domain 3"/>
    <property type="match status" value="1"/>
</dbReference>
<dbReference type="GO" id="GO:0003677">
    <property type="term" value="F:DNA binding"/>
    <property type="evidence" value="ECO:0007669"/>
    <property type="project" value="UniProtKB-KW"/>
</dbReference>
<gene>
    <name evidence="13" type="ORF">HYN59_14905</name>
</gene>
<dbReference type="InterPro" id="IPR034144">
    <property type="entry name" value="TOPRIM_TopoIII"/>
</dbReference>
<dbReference type="PANTHER" id="PTHR11390:SF21">
    <property type="entry name" value="DNA TOPOISOMERASE 3-ALPHA"/>
    <property type="match status" value="1"/>
</dbReference>
<dbReference type="PRINTS" id="PR00417">
    <property type="entry name" value="PRTPISMRASEI"/>
</dbReference>
<organism evidence="13 14">
    <name type="scientific">Flavobacterium album</name>
    <dbReference type="NCBI Taxonomy" id="2175091"/>
    <lineage>
        <taxon>Bacteria</taxon>
        <taxon>Pseudomonadati</taxon>
        <taxon>Bacteroidota</taxon>
        <taxon>Flavobacteriia</taxon>
        <taxon>Flavobacteriales</taxon>
        <taxon>Flavobacteriaceae</taxon>
        <taxon>Flavobacterium</taxon>
    </lineage>
</organism>
<keyword evidence="4" id="KW-0799">Topoisomerase</keyword>
<dbReference type="SMART" id="SM00436">
    <property type="entry name" value="TOP1Bc"/>
    <property type="match status" value="1"/>
</dbReference>
<dbReference type="PROSITE" id="PS52039">
    <property type="entry name" value="TOPO_IA_2"/>
    <property type="match status" value="1"/>
</dbReference>
<dbReference type="OrthoDB" id="9803554at2"/>
<sequence length="683" mass="76452">MKAIIAEKPSVAREIAAIVGAVEKRDGYLSGNGYLVTWAFGHLVALAMPQDYGIDGFREASLPILPQPFLLTPRKIKKSKGYEADPSALSQLKIIKKAIGECKSIIVATDAGREGELIFRYIYQYLGCAKPFERLWISSLTEKAIRSGMENLRPGQEFDRLYQSAMQRSRADWIIGINASQALSLRAGQGTYSLGRVQTPVLAMICRRFQEHGDFKSTCYWQLRLQHRKDYVDFSSISVKRWEDRKEAATALRLIERDGKALVKSVEIRNVTEQPPLLYDLTGLQKQANRTLGLSAAETLDIAQALYEKRFITYPRTASCHITEDLWPELPSLVRLLAEKPSCRAMAGRMNYGRFNKRIVNDLKVTDHHGLLITDRIPSALTAKENAIYDMIAVRLLEALCEPCQKQAHAVGLEVHHHDFFVRGSRIVQPGWRAVRGSQSEADEEMVDLPMLREGDELKIGGALVLEKKTTPPPLYDEASLLQAMETAGKLPDDPSIPATGLGTPATRATIIETLLDREYIRKEKKCLLPTTKGLKVFEWVQEMKIADPAMTAQWELSLKAIETGEASPEAFQKDIEEHARSVTSELLKIAHVGEEYPELLCPKCKAHNLILTNRIVKCPGGTCGWIQFRMVCKIQIPVGEIINLITNGRTSLITGMESKSGKRFDACLILSNDATVNFEFNK</sequence>
<dbReference type="InterPro" id="IPR013824">
    <property type="entry name" value="Topo_IA_cen_sub1"/>
</dbReference>
<dbReference type="SUPFAM" id="SSF56712">
    <property type="entry name" value="Prokaryotic type I DNA topoisomerase"/>
    <property type="match status" value="1"/>
</dbReference>
<dbReference type="InterPro" id="IPR013826">
    <property type="entry name" value="Topo_IA_cen_sub3"/>
</dbReference>